<protein>
    <recommendedName>
        <fullName evidence="5">Heat-inducible transcription repressor HrcA</fullName>
    </recommendedName>
</protein>
<feature type="domain" description="Heat-inducible transcription repressor HrcA C-terminal" evidence="6">
    <location>
        <begin position="104"/>
        <end position="323"/>
    </location>
</feature>
<dbReference type="InterPro" id="IPR036390">
    <property type="entry name" value="WH_DNA-bd_sf"/>
</dbReference>
<keyword evidence="8" id="KW-1185">Reference proteome</keyword>
<dbReference type="InterPro" id="IPR021153">
    <property type="entry name" value="HrcA_C"/>
</dbReference>
<sequence length="344" mass="39128">MLTKRQLLILKVTVDDYIQSAQPVGSNQLSKKPEIPFSPATIRNEMAELERIGFLEKTHTSSGRIPSQKGYRYYVDYLLTPRPLPKEDIVQLRSIFEERLTETEEVIKRSAMMLSELTNYTSILLGPDVRRHIVKKLSIVPLTSDTAVAIIVTDTGHVENRIFPIPLGLDPSDIEKMTNILNERLVGVSLNNLHLRLEQETLTVLKQHLERYGELFHTFRQAVLLPHEDENVYYAGKLNILKQPDFHDLQKIRNLMDVMEEAKHIPMILPVGSQGLHIRIGSENMLTAMEDCSVITVSYDAGEEQTGSIAIIGPKRMDYKRIVSILDLLSGDLSKELNRMFKGT</sequence>
<name>A0A1B1RXB1_9BACL</name>
<dbReference type="EMBL" id="CP016540">
    <property type="protein sequence ID" value="ANU25574.1"/>
    <property type="molecule type" value="Genomic_DNA"/>
</dbReference>
<dbReference type="GO" id="GO:0003677">
    <property type="term" value="F:DNA binding"/>
    <property type="evidence" value="ECO:0007669"/>
    <property type="project" value="InterPro"/>
</dbReference>
<dbReference type="InterPro" id="IPR036388">
    <property type="entry name" value="WH-like_DNA-bd_sf"/>
</dbReference>
<dbReference type="PANTHER" id="PTHR34824:SF1">
    <property type="entry name" value="HEAT-INDUCIBLE TRANSCRIPTION REPRESSOR HRCA"/>
    <property type="match status" value="1"/>
</dbReference>
<evidence type="ECO:0000313" key="7">
    <source>
        <dbReference type="EMBL" id="ANU25574.1"/>
    </source>
</evidence>
<comment type="function">
    <text evidence="5">Negative regulator of class I heat shock genes (grpE-dnaK-dnaJ and groELS operons). Prevents heat-shock induction of these operons.</text>
</comment>
<dbReference type="OrthoDB" id="9783139at2"/>
<dbReference type="Pfam" id="PF01628">
    <property type="entry name" value="HrcA"/>
    <property type="match status" value="1"/>
</dbReference>
<evidence type="ECO:0000259" key="6">
    <source>
        <dbReference type="Pfam" id="PF01628"/>
    </source>
</evidence>
<dbReference type="Gene3D" id="1.10.10.10">
    <property type="entry name" value="Winged helix-like DNA-binding domain superfamily/Winged helix DNA-binding domain"/>
    <property type="match status" value="1"/>
</dbReference>
<dbReference type="InterPro" id="IPR029016">
    <property type="entry name" value="GAF-like_dom_sf"/>
</dbReference>
<keyword evidence="2 5" id="KW-0805">Transcription regulation</keyword>
<dbReference type="HAMAP" id="MF_00081">
    <property type="entry name" value="HrcA"/>
    <property type="match status" value="1"/>
</dbReference>
<accession>A0A1B1RXB1</accession>
<dbReference type="Gene3D" id="3.30.390.60">
    <property type="entry name" value="Heat-inducible transcription repressor hrca homolog, domain 3"/>
    <property type="match status" value="1"/>
</dbReference>
<dbReference type="NCBIfam" id="TIGR00331">
    <property type="entry name" value="hrcA"/>
    <property type="match status" value="1"/>
</dbReference>
<gene>
    <name evidence="5" type="primary">hrcA</name>
    <name evidence="7" type="ORF">I858_000590</name>
</gene>
<evidence type="ECO:0000256" key="4">
    <source>
        <dbReference type="ARBA" id="ARBA00023163"/>
    </source>
</evidence>
<dbReference type="InterPro" id="IPR023120">
    <property type="entry name" value="WHTH_transcript_rep_HrcA_IDD"/>
</dbReference>
<keyword evidence="4 5" id="KW-0804">Transcription</keyword>
<comment type="similarity">
    <text evidence="5">Belongs to the HrcA family.</text>
</comment>
<dbReference type="SUPFAM" id="SSF46785">
    <property type="entry name" value="Winged helix' DNA-binding domain"/>
    <property type="match status" value="1"/>
</dbReference>
<dbReference type="STRING" id="1302659.I858_000590"/>
<dbReference type="PIRSF" id="PIRSF005485">
    <property type="entry name" value="HrcA"/>
    <property type="match status" value="1"/>
</dbReference>
<dbReference type="KEGG" id="pll:I858_000590"/>
<dbReference type="Gene3D" id="3.30.450.40">
    <property type="match status" value="1"/>
</dbReference>
<evidence type="ECO:0000256" key="5">
    <source>
        <dbReference type="HAMAP-Rule" id="MF_00081"/>
    </source>
</evidence>
<organism evidence="7 8">
    <name type="scientific">Planococcus versutus</name>
    <dbReference type="NCBI Taxonomy" id="1302659"/>
    <lineage>
        <taxon>Bacteria</taxon>
        <taxon>Bacillati</taxon>
        <taxon>Bacillota</taxon>
        <taxon>Bacilli</taxon>
        <taxon>Bacillales</taxon>
        <taxon>Caryophanaceae</taxon>
        <taxon>Planococcus</taxon>
    </lineage>
</organism>
<dbReference type="SUPFAM" id="SSF55781">
    <property type="entry name" value="GAF domain-like"/>
    <property type="match status" value="1"/>
</dbReference>
<evidence type="ECO:0000256" key="2">
    <source>
        <dbReference type="ARBA" id="ARBA00023015"/>
    </source>
</evidence>
<keyword evidence="1 5" id="KW-0678">Repressor</keyword>
<evidence type="ECO:0000313" key="8">
    <source>
        <dbReference type="Proteomes" id="UP000053354"/>
    </source>
</evidence>
<keyword evidence="3 5" id="KW-0346">Stress response</keyword>
<dbReference type="RefSeq" id="WP_065524160.1">
    <property type="nucleotide sequence ID" value="NZ_CP016540.2"/>
</dbReference>
<dbReference type="Proteomes" id="UP000053354">
    <property type="component" value="Chromosome"/>
</dbReference>
<reference evidence="7" key="1">
    <citation type="submission" date="2016-10" db="EMBL/GenBank/DDBJ databases">
        <authorList>
            <person name="See-Too W.S."/>
        </authorList>
    </citation>
    <scope>NUCLEOTIDE SEQUENCE</scope>
    <source>
        <strain evidence="7">L10.15</strain>
    </source>
</reference>
<proteinExistence type="inferred from homology"/>
<dbReference type="InterPro" id="IPR002571">
    <property type="entry name" value="HrcA"/>
</dbReference>
<dbReference type="GO" id="GO:0045892">
    <property type="term" value="P:negative regulation of DNA-templated transcription"/>
    <property type="evidence" value="ECO:0007669"/>
    <property type="project" value="UniProtKB-UniRule"/>
</dbReference>
<evidence type="ECO:0000256" key="1">
    <source>
        <dbReference type="ARBA" id="ARBA00022491"/>
    </source>
</evidence>
<dbReference type="PANTHER" id="PTHR34824">
    <property type="entry name" value="HEAT-INDUCIBLE TRANSCRIPTION REPRESSOR HRCA"/>
    <property type="match status" value="1"/>
</dbReference>
<dbReference type="AlphaFoldDB" id="A0A1B1RXB1"/>
<evidence type="ECO:0000256" key="3">
    <source>
        <dbReference type="ARBA" id="ARBA00023016"/>
    </source>
</evidence>